<dbReference type="AlphaFoldDB" id="A0A401FUN8"/>
<dbReference type="PANTHER" id="PTHR43685:SF2">
    <property type="entry name" value="GLYCOSYLTRANSFERASE 2-LIKE DOMAIN-CONTAINING PROTEIN"/>
    <property type="match status" value="1"/>
</dbReference>
<dbReference type="Pfam" id="PF00535">
    <property type="entry name" value="Glycos_transf_2"/>
    <property type="match status" value="1"/>
</dbReference>
<dbReference type="InterPro" id="IPR001173">
    <property type="entry name" value="Glyco_trans_2-like"/>
</dbReference>
<dbReference type="InterPro" id="IPR050834">
    <property type="entry name" value="Glycosyltransf_2"/>
</dbReference>
<evidence type="ECO:0000313" key="2">
    <source>
        <dbReference type="EMBL" id="GBC60675.1"/>
    </source>
</evidence>
<dbReference type="InterPro" id="IPR029044">
    <property type="entry name" value="Nucleotide-diphossugar_trans"/>
</dbReference>
<dbReference type="OrthoDB" id="433681at2"/>
<keyword evidence="3" id="KW-1185">Reference proteome</keyword>
<reference evidence="3" key="2">
    <citation type="submission" date="2019-01" db="EMBL/GenBank/DDBJ databases">
        <title>Genome sequence of Desulfonema ishimotonii strain Tokyo 01.</title>
        <authorList>
            <person name="Fukui M."/>
        </authorList>
    </citation>
    <scope>NUCLEOTIDE SEQUENCE [LARGE SCALE GENOMIC DNA]</scope>
    <source>
        <strain evidence="3">Tokyo 01</strain>
    </source>
</reference>
<evidence type="ECO:0000259" key="1">
    <source>
        <dbReference type="Pfam" id="PF00535"/>
    </source>
</evidence>
<dbReference type="PANTHER" id="PTHR43685">
    <property type="entry name" value="GLYCOSYLTRANSFERASE"/>
    <property type="match status" value="1"/>
</dbReference>
<accession>A0A401FUN8</accession>
<dbReference type="Gene3D" id="3.90.550.10">
    <property type="entry name" value="Spore Coat Polysaccharide Biosynthesis Protein SpsA, Chain A"/>
    <property type="match status" value="1"/>
</dbReference>
<dbReference type="RefSeq" id="WP_124328062.1">
    <property type="nucleotide sequence ID" value="NZ_BEXT01000001.1"/>
</dbReference>
<dbReference type="GO" id="GO:0016740">
    <property type="term" value="F:transferase activity"/>
    <property type="evidence" value="ECO:0007669"/>
    <property type="project" value="UniProtKB-KW"/>
</dbReference>
<gene>
    <name evidence="2" type="ORF">DENIS_1632</name>
</gene>
<organism evidence="2 3">
    <name type="scientific">Desulfonema ishimotonii</name>
    <dbReference type="NCBI Taxonomy" id="45657"/>
    <lineage>
        <taxon>Bacteria</taxon>
        <taxon>Pseudomonadati</taxon>
        <taxon>Thermodesulfobacteriota</taxon>
        <taxon>Desulfobacteria</taxon>
        <taxon>Desulfobacterales</taxon>
        <taxon>Desulfococcaceae</taxon>
        <taxon>Desulfonema</taxon>
    </lineage>
</organism>
<protein>
    <submittedName>
        <fullName evidence="2">Glycosyl transferase</fullName>
    </submittedName>
</protein>
<reference evidence="3" key="1">
    <citation type="submission" date="2017-11" db="EMBL/GenBank/DDBJ databases">
        <authorList>
            <person name="Watanabe M."/>
            <person name="Kojima H."/>
        </authorList>
    </citation>
    <scope>NUCLEOTIDE SEQUENCE [LARGE SCALE GENOMIC DNA]</scope>
    <source>
        <strain evidence="3">Tokyo 01</strain>
    </source>
</reference>
<evidence type="ECO:0000313" key="3">
    <source>
        <dbReference type="Proteomes" id="UP000288096"/>
    </source>
</evidence>
<dbReference type="Proteomes" id="UP000288096">
    <property type="component" value="Unassembled WGS sequence"/>
</dbReference>
<dbReference type="SUPFAM" id="SSF53448">
    <property type="entry name" value="Nucleotide-diphospho-sugar transferases"/>
    <property type="match status" value="1"/>
</dbReference>
<comment type="caution">
    <text evidence="2">The sequence shown here is derived from an EMBL/GenBank/DDBJ whole genome shotgun (WGS) entry which is preliminary data.</text>
</comment>
<sequence>MPKVSVIIPCYNQGAYLDEAVDSVLRQTFRDFEIIVINDGSTDAATRTLLKDYARPETRVIHTENQGLASARNNGIRAAKGKYILPLDADDRIGPAYLAEAVRVLDTAPHVGIVFCEAAFFRAKSGKWDMPDFSLEEMLIDNVIFCSGMFRRADWDRAGGYDPGMRYGWEDYDFWLTLIGQGRGVYRIPRTLFYYRIAESSMLRSASRRRKARMFVRLFRKHRTLYRKCVKMWIAKALGKPHGQEKPAGSGFPHSTQNVFSQSVSEGNVPEMPEHFSDAVRFFRREGGRRSLRKARLWSVQQDIPVLACLLILVTLLWKRVYYHFLNLLPDC</sequence>
<dbReference type="CDD" id="cd00761">
    <property type="entry name" value="Glyco_tranf_GTA_type"/>
    <property type="match status" value="1"/>
</dbReference>
<proteinExistence type="predicted"/>
<feature type="domain" description="Glycosyltransferase 2-like" evidence="1">
    <location>
        <begin position="5"/>
        <end position="122"/>
    </location>
</feature>
<keyword evidence="2" id="KW-0808">Transferase</keyword>
<dbReference type="EMBL" id="BEXT01000001">
    <property type="protein sequence ID" value="GBC60675.1"/>
    <property type="molecule type" value="Genomic_DNA"/>
</dbReference>
<name>A0A401FUN8_9BACT</name>